<dbReference type="Pfam" id="PF23041">
    <property type="entry name" value="DUF7036"/>
    <property type="match status" value="2"/>
</dbReference>
<reference evidence="4" key="1">
    <citation type="submission" date="2020-06" db="EMBL/GenBank/DDBJ databases">
        <authorList>
            <person name="Li T."/>
            <person name="Hu X."/>
            <person name="Zhang T."/>
            <person name="Song X."/>
            <person name="Zhang H."/>
            <person name="Dai N."/>
            <person name="Sheng W."/>
            <person name="Hou X."/>
            <person name="Wei L."/>
        </authorList>
    </citation>
    <scope>NUCLEOTIDE SEQUENCE</scope>
    <source>
        <strain evidence="4">K16</strain>
        <tissue evidence="4">Leaf</tissue>
    </source>
</reference>
<dbReference type="PANTHER" id="PTHR33826:SF2">
    <property type="entry name" value="HYDROXYPROLINE-RICH GLYCOPROTEIN FAMILY PROTEIN"/>
    <property type="match status" value="1"/>
</dbReference>
<accession>A0AAE1X3J9</accession>
<feature type="transmembrane region" description="Helical" evidence="2">
    <location>
        <begin position="45"/>
        <end position="65"/>
    </location>
</feature>
<evidence type="ECO:0000259" key="3">
    <source>
        <dbReference type="Pfam" id="PF23041"/>
    </source>
</evidence>
<feature type="domain" description="DUF7036" evidence="3">
    <location>
        <begin position="86"/>
        <end position="170"/>
    </location>
</feature>
<keyword evidence="2" id="KW-1133">Transmembrane helix</keyword>
<keyword evidence="5" id="KW-1185">Reference proteome</keyword>
<keyword evidence="2" id="KW-0812">Transmembrane</keyword>
<protein>
    <recommendedName>
        <fullName evidence="3">DUF7036 domain-containing protein</fullName>
    </recommendedName>
</protein>
<dbReference type="Proteomes" id="UP001289374">
    <property type="component" value="Unassembled WGS sequence"/>
</dbReference>
<feature type="domain" description="DUF7036" evidence="3">
    <location>
        <begin position="203"/>
        <end position="294"/>
    </location>
</feature>
<comment type="caution">
    <text evidence="4">The sequence shown here is derived from an EMBL/GenBank/DDBJ whole genome shotgun (WGS) entry which is preliminary data.</text>
</comment>
<evidence type="ECO:0000256" key="2">
    <source>
        <dbReference type="SAM" id="Phobius"/>
    </source>
</evidence>
<dbReference type="EMBL" id="JACGWL010000004">
    <property type="protein sequence ID" value="KAK4404709.1"/>
    <property type="molecule type" value="Genomic_DNA"/>
</dbReference>
<evidence type="ECO:0000313" key="4">
    <source>
        <dbReference type="EMBL" id="KAK4404709.1"/>
    </source>
</evidence>
<evidence type="ECO:0000256" key="1">
    <source>
        <dbReference type="SAM" id="MobiDB-lite"/>
    </source>
</evidence>
<keyword evidence="2" id="KW-0472">Membrane</keyword>
<dbReference type="InterPro" id="IPR055464">
    <property type="entry name" value="DUF7036"/>
</dbReference>
<name>A0AAE1X3J9_9LAMI</name>
<gene>
    <name evidence="4" type="ORF">Sango_0839500</name>
</gene>
<feature type="region of interest" description="Disordered" evidence="1">
    <location>
        <begin position="306"/>
        <end position="341"/>
    </location>
</feature>
<dbReference type="PANTHER" id="PTHR33826">
    <property type="entry name" value="F20B24.21"/>
    <property type="match status" value="1"/>
</dbReference>
<organism evidence="4 5">
    <name type="scientific">Sesamum angolense</name>
    <dbReference type="NCBI Taxonomy" id="2727404"/>
    <lineage>
        <taxon>Eukaryota</taxon>
        <taxon>Viridiplantae</taxon>
        <taxon>Streptophyta</taxon>
        <taxon>Embryophyta</taxon>
        <taxon>Tracheophyta</taxon>
        <taxon>Spermatophyta</taxon>
        <taxon>Magnoliopsida</taxon>
        <taxon>eudicotyledons</taxon>
        <taxon>Gunneridae</taxon>
        <taxon>Pentapetalae</taxon>
        <taxon>asterids</taxon>
        <taxon>lamiids</taxon>
        <taxon>Lamiales</taxon>
        <taxon>Pedaliaceae</taxon>
        <taxon>Sesamum</taxon>
    </lineage>
</organism>
<evidence type="ECO:0000313" key="5">
    <source>
        <dbReference type="Proteomes" id="UP001289374"/>
    </source>
</evidence>
<feature type="compositionally biased region" description="Basic residues" evidence="1">
    <location>
        <begin position="329"/>
        <end position="341"/>
    </location>
</feature>
<dbReference type="AlphaFoldDB" id="A0AAE1X3J9"/>
<proteinExistence type="predicted"/>
<sequence length="341" mass="37421">MGKAEDEQPLPSTAFDAQGTALSAGGRNGCCLGCSRLQELVTFRCVFVLVLGVAVLLSAVFWLPFFHFGDHKDLDLDYGGHDIVASFMLRKPASFLEDYVLQLENDIFDEMSFSSTKVEIISLQSSAEPNITKVVFAVESDLTTQSLIKSSFASLITRQSFLHLTTSLFGDPFSFEVLKFRGGITATPEQKAFLMQSVQILFNFTLNFSIDEILNNFDELRSQLKTGLHLAPYENLYIRLTNLKGSTVAPPTTVQSQVVLAVGIPSKSRLKQLAQTITGSHHTKNLGLNNTVFGRVKQVRLSSILQHSLGGDGSGPSPSPSPSPLPQSHNHHHHHHHHPPS</sequence>
<reference evidence="4" key="2">
    <citation type="journal article" date="2024" name="Plant">
        <title>Genomic evolution and insights into agronomic trait innovations of Sesamum species.</title>
        <authorList>
            <person name="Miao H."/>
            <person name="Wang L."/>
            <person name="Qu L."/>
            <person name="Liu H."/>
            <person name="Sun Y."/>
            <person name="Le M."/>
            <person name="Wang Q."/>
            <person name="Wei S."/>
            <person name="Zheng Y."/>
            <person name="Lin W."/>
            <person name="Duan Y."/>
            <person name="Cao H."/>
            <person name="Xiong S."/>
            <person name="Wang X."/>
            <person name="Wei L."/>
            <person name="Li C."/>
            <person name="Ma Q."/>
            <person name="Ju M."/>
            <person name="Zhao R."/>
            <person name="Li G."/>
            <person name="Mu C."/>
            <person name="Tian Q."/>
            <person name="Mei H."/>
            <person name="Zhang T."/>
            <person name="Gao T."/>
            <person name="Zhang H."/>
        </authorList>
    </citation>
    <scope>NUCLEOTIDE SEQUENCE</scope>
    <source>
        <strain evidence="4">K16</strain>
    </source>
</reference>